<dbReference type="AlphaFoldDB" id="A0A484HE84"/>
<protein>
    <submittedName>
        <fullName evidence="1">Uncharacterized protein</fullName>
    </submittedName>
</protein>
<name>A0A484HE84_9BACT</name>
<accession>A0A484HE84</accession>
<dbReference type="EMBL" id="CAACVI010000011">
    <property type="protein sequence ID" value="VEN73516.1"/>
    <property type="molecule type" value="Genomic_DNA"/>
</dbReference>
<gene>
    <name evidence="1" type="ORF">EPICR_190016</name>
</gene>
<reference evidence="1" key="1">
    <citation type="submission" date="2019-01" db="EMBL/GenBank/DDBJ databases">
        <authorList>
            <consortium name="Genoscope - CEA"/>
            <person name="William W."/>
        </authorList>
    </citation>
    <scope>NUCLEOTIDE SEQUENCE</scope>
    <source>
        <strain evidence="1">CR-1</strain>
    </source>
</reference>
<sequence length="213" mass="24194">MARLKHTLGIAAAIWAMGFHAPDAFCLEDCRIGDRPVVLYKIIHAWYDLPDGEWEFLCRKRATCVRDGAARVRHDPVTKRLRIDVAKDMAPLLFYSPGPRPPYFRMKWLSREYFGNARRARALKKDGRVRGFAFENIPTKTARKLLDMEKDISFSMEGAIQGLANGEIALARSGRLIKTCPAETKKEPAPPIAIKIIDRKTGKVMARWEAARN</sequence>
<proteinExistence type="predicted"/>
<evidence type="ECO:0000313" key="1">
    <source>
        <dbReference type="EMBL" id="VEN73516.1"/>
    </source>
</evidence>
<organism evidence="1">
    <name type="scientific">uncultured Desulfobacteraceae bacterium</name>
    <dbReference type="NCBI Taxonomy" id="218296"/>
    <lineage>
        <taxon>Bacteria</taxon>
        <taxon>Pseudomonadati</taxon>
        <taxon>Thermodesulfobacteriota</taxon>
        <taxon>Desulfobacteria</taxon>
        <taxon>Desulfobacterales</taxon>
        <taxon>Desulfobacteraceae</taxon>
        <taxon>environmental samples</taxon>
    </lineage>
</organism>